<protein>
    <submittedName>
        <fullName evidence="4">Predicted glycosyl hydrolase, GH43/DUF377 family</fullName>
    </submittedName>
</protein>
<keyword evidence="4" id="KW-0378">Hydrolase</keyword>
<dbReference type="GO" id="GO:0016757">
    <property type="term" value="F:glycosyltransferase activity"/>
    <property type="evidence" value="ECO:0007669"/>
    <property type="project" value="UniProtKB-KW"/>
</dbReference>
<dbReference type="SUPFAM" id="SSF75005">
    <property type="entry name" value="Arabinanase/levansucrase/invertase"/>
    <property type="match status" value="1"/>
</dbReference>
<organism evidence="4 5">
    <name type="scientific">Flavisolibacter ginsengisoli DSM 18119</name>
    <dbReference type="NCBI Taxonomy" id="1121884"/>
    <lineage>
        <taxon>Bacteria</taxon>
        <taxon>Pseudomonadati</taxon>
        <taxon>Bacteroidota</taxon>
        <taxon>Chitinophagia</taxon>
        <taxon>Chitinophagales</taxon>
        <taxon>Chitinophagaceae</taxon>
        <taxon>Flavisolibacter</taxon>
    </lineage>
</organism>
<dbReference type="Proteomes" id="UP000184048">
    <property type="component" value="Unassembled WGS sequence"/>
</dbReference>
<evidence type="ECO:0000313" key="4">
    <source>
        <dbReference type="EMBL" id="SHE55177.1"/>
    </source>
</evidence>
<dbReference type="Gene3D" id="2.115.10.20">
    <property type="entry name" value="Glycosyl hydrolase domain, family 43"/>
    <property type="match status" value="1"/>
</dbReference>
<dbReference type="InterPro" id="IPR007184">
    <property type="entry name" value="Mannoside_phosphorylase"/>
</dbReference>
<dbReference type="RefSeq" id="WP_072833774.1">
    <property type="nucleotide sequence ID" value="NZ_FQUU01000002.1"/>
</dbReference>
<keyword evidence="1" id="KW-0328">Glycosyltransferase</keyword>
<sequence length="475" mass="53770">MKINRSSIRLYASAEAVINQYLHLPGPGRIENIVSRVKLLSEDEVENYMIEVQKDFSARHRNLEEVLLDNYGRVCKEYKEDISWFSNARKLLLGSFFTKEYSIQSAALFNPSIVPHPDQSGLENGEQRFIMSLRATGEGHISSVIFKTGTIDNIGRISLDAGSGYFTSLKKNTQKTYSIDFIKERVTLIPNFKKEILDALPESFTANEALSAIGKEYPKDDSEAISVKIIEQVFDTNYELQSSAALPLTEKVIFPNARAESMGMEDVRLVKFTHDNGETCYYGTYTAYDGHHIKTQLIETKDFDVFDIRTLSGNAISDKGMALFPEKIKGKYVMISRQGGEKMQIMFSENLYRWDDYQLLMEPEYPWEMVQLGNCGSPFKTEKGWVLLTHGVGPMRTYVISAILLDLEDPSKIIGRLDHPLIKADEKEREGYVPNVVYTCGYLPHGSLLLIPYAVSDSATGFVTLDLNELLNEMI</sequence>
<proteinExistence type="inferred from homology"/>
<reference evidence="4 5" key="1">
    <citation type="submission" date="2016-11" db="EMBL/GenBank/DDBJ databases">
        <authorList>
            <person name="Jaros S."/>
            <person name="Januszkiewicz K."/>
            <person name="Wedrychowicz H."/>
        </authorList>
    </citation>
    <scope>NUCLEOTIDE SEQUENCE [LARGE SCALE GENOMIC DNA]</scope>
    <source>
        <strain evidence="4 5">DSM 18119</strain>
    </source>
</reference>
<dbReference type="EMBL" id="FQUU01000002">
    <property type="protein sequence ID" value="SHE55177.1"/>
    <property type="molecule type" value="Genomic_DNA"/>
</dbReference>
<gene>
    <name evidence="4" type="ORF">SAMN02745131_00625</name>
</gene>
<name>A0A1M4UEX6_9BACT</name>
<dbReference type="STRING" id="1121884.SAMN02745131_00625"/>
<evidence type="ECO:0000313" key="5">
    <source>
        <dbReference type="Proteomes" id="UP000184048"/>
    </source>
</evidence>
<evidence type="ECO:0000256" key="3">
    <source>
        <dbReference type="ARBA" id="ARBA00024356"/>
    </source>
</evidence>
<keyword evidence="2" id="KW-0808">Transferase</keyword>
<evidence type="ECO:0000256" key="2">
    <source>
        <dbReference type="ARBA" id="ARBA00022679"/>
    </source>
</evidence>
<accession>A0A1M4UEX6</accession>
<keyword evidence="5" id="KW-1185">Reference proteome</keyword>
<dbReference type="PANTHER" id="PTHR34106:SF4">
    <property type="entry name" value="BLL5143 PROTEIN"/>
    <property type="match status" value="1"/>
</dbReference>
<dbReference type="OrthoDB" id="9775877at2"/>
<dbReference type="Pfam" id="PF04041">
    <property type="entry name" value="Glyco_hydro_130"/>
    <property type="match status" value="1"/>
</dbReference>
<dbReference type="CDD" id="cd18613">
    <property type="entry name" value="GH130"/>
    <property type="match status" value="1"/>
</dbReference>
<comment type="similarity">
    <text evidence="3">Belongs to the glycosyl hydrolase 130 family.</text>
</comment>
<dbReference type="PANTHER" id="PTHR34106">
    <property type="entry name" value="GLYCOSIDASE"/>
    <property type="match status" value="1"/>
</dbReference>
<dbReference type="AlphaFoldDB" id="A0A1M4UEX6"/>
<dbReference type="GO" id="GO:0016787">
    <property type="term" value="F:hydrolase activity"/>
    <property type="evidence" value="ECO:0007669"/>
    <property type="project" value="UniProtKB-KW"/>
</dbReference>
<evidence type="ECO:0000256" key="1">
    <source>
        <dbReference type="ARBA" id="ARBA00022676"/>
    </source>
</evidence>
<dbReference type="InterPro" id="IPR023296">
    <property type="entry name" value="Glyco_hydro_beta-prop_sf"/>
</dbReference>